<name>A0ACC7NAG9_9BURK</name>
<evidence type="ECO:0000313" key="1">
    <source>
        <dbReference type="EMBL" id="MFM0104018.1"/>
    </source>
</evidence>
<protein>
    <submittedName>
        <fullName evidence="1">ATP-binding protein</fullName>
    </submittedName>
</protein>
<evidence type="ECO:0000313" key="2">
    <source>
        <dbReference type="Proteomes" id="UP001629235"/>
    </source>
</evidence>
<organism evidence="1 2">
    <name type="scientific">Paraburkholderia rhynchosiae</name>
    <dbReference type="NCBI Taxonomy" id="487049"/>
    <lineage>
        <taxon>Bacteria</taxon>
        <taxon>Pseudomonadati</taxon>
        <taxon>Pseudomonadota</taxon>
        <taxon>Betaproteobacteria</taxon>
        <taxon>Burkholderiales</taxon>
        <taxon>Burkholderiaceae</taxon>
        <taxon>Paraburkholderia</taxon>
    </lineage>
</organism>
<comment type="caution">
    <text evidence="1">The sequence shown here is derived from an EMBL/GenBank/DDBJ whole genome shotgun (WGS) entry which is preliminary data.</text>
</comment>
<proteinExistence type="predicted"/>
<dbReference type="Proteomes" id="UP001629235">
    <property type="component" value="Unassembled WGS sequence"/>
</dbReference>
<dbReference type="EMBL" id="JAQQDW010000017">
    <property type="protein sequence ID" value="MFM0104018.1"/>
    <property type="molecule type" value="Genomic_DNA"/>
</dbReference>
<keyword evidence="2" id="KW-1185">Reference proteome</keyword>
<accession>A0ACC7NAG9</accession>
<sequence>MTDKTLKLNFSGRVIDHLGIQMYQSPTAAIAEMVSNAWDADAKRVNVGLPNEDAGSGEDFEIVISDNGHGMTFQECQDNYLTVGFDRREGDAKATSRGGRPLMGRKGIGKFAGFGIASQIDVRTISELTGELTAFTLDLAEIRSGGKYINANGLSIVPHTVEGPNEERKASHGTTLTLRRLKLNRKISVGQFMRSMARRFMVNNVVDEFSINVNETPIPEDEDLTDVEYSFPEDYEEDQKPINMQSIEDGWGVETIGSGHTIRWRILFKKDTIKEEGLQGIAIFAHKKLAQKPCMFNITGGLTSQTGPEYMAGSVIANFVDELSEDVISTERQRLNWEHADLRALEIWGQARIRQLLGIWKERRGAEKMRLLNEKIDGFRDRLDSLGYDSKTVEAALKRLASVEKISAEQYRELGGAILTAWEGGRLKHLIRVMSTTDEMDESSLLKLLIEADTIQALHTAESVKAKLEAIKGLERRINERQIENAVRDYISKHPWLISPEWETFAVEKNVHHIVREAHEATKNAPPPSGEEPFTGRVDLVLSSGHQLLVMEFMRPGLKIDHDHVARFENYINTIRERIEVAPALGFKHVSGYLVADKFLSSDAAMVRKLKRLNEDQMYPLQWVDLLARAKDQWKEFLDHLVERAPEDPRMIAVKADIVKEELLESVEAIVSVK</sequence>
<gene>
    <name evidence="1" type="ORF">PQR01_11175</name>
</gene>
<keyword evidence="1" id="KW-0067">ATP-binding</keyword>
<keyword evidence="1" id="KW-0547">Nucleotide-binding</keyword>
<reference evidence="1 2" key="1">
    <citation type="journal article" date="2024" name="Chem. Sci.">
        <title>Discovery of megapolipeptins by genome mining of a Burkholderiales bacteria collection.</title>
        <authorList>
            <person name="Paulo B.S."/>
            <person name="Recchia M.J.J."/>
            <person name="Lee S."/>
            <person name="Fergusson C.H."/>
            <person name="Romanowski S.B."/>
            <person name="Hernandez A."/>
            <person name="Krull N."/>
            <person name="Liu D.Y."/>
            <person name="Cavanagh H."/>
            <person name="Bos A."/>
            <person name="Gray C.A."/>
            <person name="Murphy B.T."/>
            <person name="Linington R.G."/>
            <person name="Eustaquio A.S."/>
        </authorList>
    </citation>
    <scope>NUCLEOTIDE SEQUENCE [LARGE SCALE GENOMIC DNA]</scope>
    <source>
        <strain evidence="1 2">RL18-126-BIB-B</strain>
    </source>
</reference>